<dbReference type="AlphaFoldDB" id="A0AAD7FM86"/>
<name>A0AAD7FM86_9AGAR</name>
<keyword evidence="1" id="KW-0812">Transmembrane</keyword>
<keyword evidence="3" id="KW-1185">Reference proteome</keyword>
<gene>
    <name evidence="2" type="ORF">FB45DRAFT_1029338</name>
</gene>
<accession>A0AAD7FM86</accession>
<feature type="transmembrane region" description="Helical" evidence="1">
    <location>
        <begin position="57"/>
        <end position="80"/>
    </location>
</feature>
<dbReference type="Proteomes" id="UP001221142">
    <property type="component" value="Unassembled WGS sequence"/>
</dbReference>
<organism evidence="2 3">
    <name type="scientific">Roridomyces roridus</name>
    <dbReference type="NCBI Taxonomy" id="1738132"/>
    <lineage>
        <taxon>Eukaryota</taxon>
        <taxon>Fungi</taxon>
        <taxon>Dikarya</taxon>
        <taxon>Basidiomycota</taxon>
        <taxon>Agaricomycotina</taxon>
        <taxon>Agaricomycetes</taxon>
        <taxon>Agaricomycetidae</taxon>
        <taxon>Agaricales</taxon>
        <taxon>Marasmiineae</taxon>
        <taxon>Mycenaceae</taxon>
        <taxon>Roridomyces</taxon>
    </lineage>
</organism>
<evidence type="ECO:0000313" key="3">
    <source>
        <dbReference type="Proteomes" id="UP001221142"/>
    </source>
</evidence>
<evidence type="ECO:0000256" key="1">
    <source>
        <dbReference type="SAM" id="Phobius"/>
    </source>
</evidence>
<keyword evidence="1" id="KW-0472">Membrane</keyword>
<proteinExistence type="predicted"/>
<evidence type="ECO:0000313" key="2">
    <source>
        <dbReference type="EMBL" id="KAJ7626962.1"/>
    </source>
</evidence>
<comment type="caution">
    <text evidence="2">The sequence shown here is derived from an EMBL/GenBank/DDBJ whole genome shotgun (WGS) entry which is preliminary data.</text>
</comment>
<sequence length="112" mass="12353">MTTVPALPPAIQTAIIRIAETSILSYLADIGLCGILSVQIYTYYLAFPNDRWTNKTFVYAIYLLNLLLTGIFIYNAFILFGSGFGDILGATKVHSDWYMGPILGGFGEHLLP</sequence>
<protein>
    <submittedName>
        <fullName evidence="2">Uncharacterized protein</fullName>
    </submittedName>
</protein>
<keyword evidence="1" id="KW-1133">Transmembrane helix</keyword>
<reference evidence="2" key="1">
    <citation type="submission" date="2023-03" db="EMBL/GenBank/DDBJ databases">
        <title>Massive genome expansion in bonnet fungi (Mycena s.s.) driven by repeated elements and novel gene families across ecological guilds.</title>
        <authorList>
            <consortium name="Lawrence Berkeley National Laboratory"/>
            <person name="Harder C.B."/>
            <person name="Miyauchi S."/>
            <person name="Viragh M."/>
            <person name="Kuo A."/>
            <person name="Thoen E."/>
            <person name="Andreopoulos B."/>
            <person name="Lu D."/>
            <person name="Skrede I."/>
            <person name="Drula E."/>
            <person name="Henrissat B."/>
            <person name="Morin E."/>
            <person name="Kohler A."/>
            <person name="Barry K."/>
            <person name="LaButti K."/>
            <person name="Morin E."/>
            <person name="Salamov A."/>
            <person name="Lipzen A."/>
            <person name="Mereny Z."/>
            <person name="Hegedus B."/>
            <person name="Baldrian P."/>
            <person name="Stursova M."/>
            <person name="Weitz H."/>
            <person name="Taylor A."/>
            <person name="Grigoriev I.V."/>
            <person name="Nagy L.G."/>
            <person name="Martin F."/>
            <person name="Kauserud H."/>
        </authorList>
    </citation>
    <scope>NUCLEOTIDE SEQUENCE</scope>
    <source>
        <strain evidence="2">9284</strain>
    </source>
</reference>
<feature type="transmembrane region" description="Helical" evidence="1">
    <location>
        <begin position="23"/>
        <end position="45"/>
    </location>
</feature>
<dbReference type="EMBL" id="JARKIF010000011">
    <property type="protein sequence ID" value="KAJ7626962.1"/>
    <property type="molecule type" value="Genomic_DNA"/>
</dbReference>